<comment type="caution">
    <text evidence="2">The sequence shown here is derived from an EMBL/GenBank/DDBJ whole genome shotgun (WGS) entry which is preliminary data.</text>
</comment>
<dbReference type="RefSeq" id="WP_058846540.1">
    <property type="nucleotide sequence ID" value="NZ_LOCL01000027.1"/>
</dbReference>
<proteinExistence type="predicted"/>
<keyword evidence="1" id="KW-0732">Signal</keyword>
<evidence type="ECO:0000313" key="3">
    <source>
        <dbReference type="Proteomes" id="UP000054804"/>
    </source>
</evidence>
<feature type="signal peptide" evidence="1">
    <location>
        <begin position="1"/>
        <end position="26"/>
    </location>
</feature>
<evidence type="ECO:0000313" key="2">
    <source>
        <dbReference type="EMBL" id="KUF19384.1"/>
    </source>
</evidence>
<protein>
    <recommendedName>
        <fullName evidence="4">Secreted protein</fullName>
    </recommendedName>
</protein>
<dbReference type="OrthoDB" id="4203292at2"/>
<dbReference type="AlphaFoldDB" id="A0A0W7X911"/>
<dbReference type="EMBL" id="LOCL01000027">
    <property type="protein sequence ID" value="KUF19384.1"/>
    <property type="molecule type" value="Genomic_DNA"/>
</dbReference>
<sequence length="165" mass="17349">MRIRTGAASAALATLLAVSAAVPAQAASSDTPQYRSVATAEAARAGSGVGAFQTLGDNVHFSHTVRGHINAHGWWKNLSGPARGVKAKVTVWLQVKRGGQWKTLTKEAKNVYSGGGSGKRTAAAYKCTYNVGLHEFRSVIDVDLIGYPDDSHKKITATQKLGCGL</sequence>
<feature type="chain" id="PRO_5006937146" description="Secreted protein" evidence="1">
    <location>
        <begin position="27"/>
        <end position="165"/>
    </location>
</feature>
<evidence type="ECO:0008006" key="4">
    <source>
        <dbReference type="Google" id="ProtNLM"/>
    </source>
</evidence>
<reference evidence="2 3" key="1">
    <citation type="submission" date="2015-12" db="EMBL/GenBank/DDBJ databases">
        <title>Draft genome sequence of Streptomyces silvensis ATCC 53525, a producer of novel hormone antagonists.</title>
        <authorList>
            <person name="Johnston C.W."/>
            <person name="Li Y."/>
            <person name="Magarvey N.A."/>
        </authorList>
    </citation>
    <scope>NUCLEOTIDE SEQUENCE [LARGE SCALE GENOMIC DNA]</scope>
    <source>
        <strain evidence="2 3">ATCC 53525</strain>
    </source>
</reference>
<organism evidence="2 3">
    <name type="scientific">Streptomyces silvensis</name>
    <dbReference type="NCBI Taxonomy" id="1765722"/>
    <lineage>
        <taxon>Bacteria</taxon>
        <taxon>Bacillati</taxon>
        <taxon>Actinomycetota</taxon>
        <taxon>Actinomycetes</taxon>
        <taxon>Kitasatosporales</taxon>
        <taxon>Streptomycetaceae</taxon>
        <taxon>Streptomyces</taxon>
    </lineage>
</organism>
<accession>A0A0W7X911</accession>
<dbReference type="STRING" id="1765722.AT728_30750"/>
<dbReference type="Proteomes" id="UP000054804">
    <property type="component" value="Unassembled WGS sequence"/>
</dbReference>
<evidence type="ECO:0000256" key="1">
    <source>
        <dbReference type="SAM" id="SignalP"/>
    </source>
</evidence>
<keyword evidence="3" id="KW-1185">Reference proteome</keyword>
<gene>
    <name evidence="2" type="ORF">AT728_30750</name>
</gene>
<name>A0A0W7X911_9ACTN</name>